<dbReference type="InterPro" id="IPR020050">
    <property type="entry name" value="FO_synthase_su2"/>
</dbReference>
<evidence type="ECO:0000256" key="1">
    <source>
        <dbReference type="ARBA" id="ARBA00022485"/>
    </source>
</evidence>
<evidence type="ECO:0000256" key="8">
    <source>
        <dbReference type="PIRSR" id="PIRSR004762-2"/>
    </source>
</evidence>
<keyword evidence="4 6" id="KW-0408">Iron</keyword>
<evidence type="ECO:0000256" key="2">
    <source>
        <dbReference type="ARBA" id="ARBA00022691"/>
    </source>
</evidence>
<dbReference type="EC" id="1.21.98.1" evidence="6"/>
<dbReference type="SFLD" id="SFLDG01389">
    <property type="entry name" value="menaquinone_synthsis_involved"/>
    <property type="match status" value="1"/>
</dbReference>
<dbReference type="GO" id="GO:0005506">
    <property type="term" value="F:iron ion binding"/>
    <property type="evidence" value="ECO:0007669"/>
    <property type="project" value="UniProtKB-UniRule"/>
</dbReference>
<comment type="similarity">
    <text evidence="6">Belongs to the radical SAM superfamily. MqnC family.</text>
</comment>
<evidence type="ECO:0000256" key="4">
    <source>
        <dbReference type="ARBA" id="ARBA00023004"/>
    </source>
</evidence>
<comment type="cofactor">
    <cofactor evidence="6 7">
        <name>[4Fe-4S] cluster</name>
        <dbReference type="ChEBI" id="CHEBI:49883"/>
    </cofactor>
    <text evidence="6 7">Binds 1 [4Fe-4S] cluster. The cluster is coordinated with 3 cysteines and an exchangeable S-adenosyl-L-methionine.</text>
</comment>
<name>A0A0E4G9U5_9FIRM</name>
<dbReference type="STRING" id="690567.45"/>
<dbReference type="GO" id="GO:0051539">
    <property type="term" value="F:4 iron, 4 sulfur cluster binding"/>
    <property type="evidence" value="ECO:0007669"/>
    <property type="project" value="UniProtKB-KW"/>
</dbReference>
<dbReference type="UniPathway" id="UPA00079"/>
<dbReference type="GO" id="GO:0016765">
    <property type="term" value="F:transferase activity, transferring alkyl or aryl (other than methyl) groups"/>
    <property type="evidence" value="ECO:0007669"/>
    <property type="project" value="InterPro"/>
</dbReference>
<feature type="binding site" evidence="8">
    <location>
        <position position="70"/>
    </location>
    <ligand>
        <name>S-adenosyl-L-methionine</name>
        <dbReference type="ChEBI" id="CHEBI:59789"/>
    </ligand>
</feature>
<dbReference type="CDD" id="cd01335">
    <property type="entry name" value="Radical_SAM"/>
    <property type="match status" value="1"/>
</dbReference>
<dbReference type="PANTHER" id="PTHR43076">
    <property type="entry name" value="FO SYNTHASE (COFH)"/>
    <property type="match status" value="1"/>
</dbReference>
<feature type="binding site" evidence="8">
    <location>
        <position position="286"/>
    </location>
    <ligand>
        <name>(3R)-3-methyl-D-ornithine</name>
        <dbReference type="ChEBI" id="CHEBI:64642"/>
    </ligand>
</feature>
<dbReference type="NCBIfam" id="TIGR00423">
    <property type="entry name" value="CofH family radical SAM protein"/>
    <property type="match status" value="1"/>
</dbReference>
<feature type="binding site" evidence="6 7">
    <location>
        <position position="71"/>
    </location>
    <ligand>
        <name>[4Fe-4S] cluster</name>
        <dbReference type="ChEBI" id="CHEBI:49883"/>
        <note>4Fe-4S-S-AdoMet</note>
    </ligand>
</feature>
<keyword evidence="1 6" id="KW-0004">4Fe-4S</keyword>
<accession>A0A0E4G9U5</accession>
<dbReference type="SFLD" id="SFLDS00029">
    <property type="entry name" value="Radical_SAM"/>
    <property type="match status" value="1"/>
</dbReference>
<keyword evidence="6" id="KW-0474">Menaquinone biosynthesis</keyword>
<keyword evidence="11" id="KW-1185">Reference proteome</keyword>
<dbReference type="SUPFAM" id="SSF102114">
    <property type="entry name" value="Radical SAM enzymes"/>
    <property type="match status" value="1"/>
</dbReference>
<protein>
    <recommendedName>
        <fullName evidence="6">Cyclic dehypoxanthine futalosine synthase</fullName>
        <shortName evidence="6">Cyclic DHFL synthase</shortName>
        <ecNumber evidence="6">1.21.98.1</ecNumber>
    </recommendedName>
    <alternativeName>
        <fullName evidence="6">Dehypoxanthine futalosine cyclase</fullName>
        <shortName evidence="6">DHFL cyclase</shortName>
    </alternativeName>
    <alternativeName>
        <fullName evidence="6">Menaquinone biosynthetic enzyme MqnC</fullName>
    </alternativeName>
</protein>
<evidence type="ECO:0000259" key="9">
    <source>
        <dbReference type="PROSITE" id="PS51918"/>
    </source>
</evidence>
<dbReference type="InterPro" id="IPR022431">
    <property type="entry name" value="Cyclic_DHFL_synthase_mqnC"/>
</dbReference>
<dbReference type="EMBL" id="CGIH01000002">
    <property type="protein sequence ID" value="CFW96607.1"/>
    <property type="molecule type" value="Genomic_DNA"/>
</dbReference>
<dbReference type="GO" id="GO:0046992">
    <property type="term" value="F:oxidoreductase activity, acting on X-H and Y-H to form an X-Y bond"/>
    <property type="evidence" value="ECO:0007669"/>
    <property type="project" value="UniProtKB-UniRule"/>
</dbReference>
<dbReference type="PIRSF" id="PIRSF004762">
    <property type="entry name" value="CHP00423"/>
    <property type="match status" value="1"/>
</dbReference>
<reference evidence="10 11" key="1">
    <citation type="submission" date="2015-03" db="EMBL/GenBank/DDBJ databases">
        <authorList>
            <person name="Murphy D."/>
        </authorList>
    </citation>
    <scope>NUCLEOTIDE SEQUENCE [LARGE SCALE GENOMIC DNA]</scope>
    <source>
        <strain evidence="10 11">OL-4</strain>
    </source>
</reference>
<dbReference type="InterPro" id="IPR058240">
    <property type="entry name" value="rSAM_sf"/>
</dbReference>
<feature type="binding site" evidence="8">
    <location>
        <position position="308"/>
    </location>
    <ligand>
        <name>(3R)-3-methyl-D-ornithine</name>
        <dbReference type="ChEBI" id="CHEBI:64642"/>
    </ligand>
</feature>
<keyword evidence="3 6" id="KW-0479">Metal-binding</keyword>
<feature type="binding site" evidence="8">
    <location>
        <position position="175"/>
    </location>
    <ligand>
        <name>S-adenosyl-L-methionine</name>
        <dbReference type="ChEBI" id="CHEBI:59789"/>
    </ligand>
</feature>
<dbReference type="RefSeq" id="WP_242847447.1">
    <property type="nucleotide sequence ID" value="NZ_CGIH01000002.1"/>
</dbReference>
<dbReference type="InterPro" id="IPR034405">
    <property type="entry name" value="F420"/>
</dbReference>
<feature type="binding site" evidence="6 7">
    <location>
        <position position="64"/>
    </location>
    <ligand>
        <name>[4Fe-4S] cluster</name>
        <dbReference type="ChEBI" id="CHEBI:49883"/>
        <note>4Fe-4S-S-AdoMet</note>
    </ligand>
</feature>
<dbReference type="Pfam" id="PF04055">
    <property type="entry name" value="Radical_SAM"/>
    <property type="match status" value="1"/>
</dbReference>
<evidence type="ECO:0000313" key="11">
    <source>
        <dbReference type="Proteomes" id="UP000045545"/>
    </source>
</evidence>
<evidence type="ECO:0000256" key="3">
    <source>
        <dbReference type="ARBA" id="ARBA00022723"/>
    </source>
</evidence>
<dbReference type="GO" id="GO:0044689">
    <property type="term" value="F:7,8-didemethyl-8-hydroxy-5-deazariboflavin synthase activity"/>
    <property type="evidence" value="ECO:0007669"/>
    <property type="project" value="TreeGrafter"/>
</dbReference>
<evidence type="ECO:0000256" key="5">
    <source>
        <dbReference type="ARBA" id="ARBA00023014"/>
    </source>
</evidence>
<comment type="pathway">
    <text evidence="6">Quinol/quinone metabolism; menaquinone biosynthesis.</text>
</comment>
<dbReference type="SFLD" id="SFLDF00343">
    <property type="entry name" value="aminofutalosine_synthase_(mqnE"/>
    <property type="match status" value="1"/>
</dbReference>
<dbReference type="AlphaFoldDB" id="A0A0E4G9U5"/>
<dbReference type="SFLD" id="SFLDF00342">
    <property type="entry name" value="cyclic_dehypoxanthine_futalosi"/>
    <property type="match status" value="1"/>
</dbReference>
<dbReference type="SFLD" id="SFLDG01064">
    <property type="entry name" value="F420__menaquinone_cofactor_bio"/>
    <property type="match status" value="1"/>
</dbReference>
<evidence type="ECO:0000256" key="6">
    <source>
        <dbReference type="HAMAP-Rule" id="MF_00992"/>
    </source>
</evidence>
<keyword evidence="2 6" id="KW-0949">S-adenosyl-L-methionine</keyword>
<dbReference type="NCBIfam" id="TIGR03699">
    <property type="entry name" value="menaquin_MqnC"/>
    <property type="match status" value="1"/>
</dbReference>
<gene>
    <name evidence="6" type="primary">mqnC</name>
    <name evidence="10" type="ORF">45</name>
</gene>
<sequence>MSTNLILNRILDGRRMTEDDFIQLYEQGDLLAIAGAANTIRDRLYPDNTITYVIDRNINYTNICSCGCRFCAFYRQKGDPDAYVMNEKTLLKKIDEAVELGATQVMIQGGLNEELKLDYYIKMFASIKSRYDITIHSLTAPEIYFIAQNSDLSIKDTLHRLKAAGLDSLPGGGAEILHDAVRSQISPQKINSAQWLEVMHQAHEIGLESTATMMMGSVDNIYHRLEHLRKIRDLQDETGGFRAFISWTYQPGNTKLAGAKFSSLKYLRFLALSRLYLDNIAHIQGSWVTQGKGIGQMTLFFGADDLGSVMIEENVVRATGVAHNMLEEEIISLIAQTGKIPAQRNTRYEILKLYN</sequence>
<feature type="binding site" evidence="6 7">
    <location>
        <position position="68"/>
    </location>
    <ligand>
        <name>[4Fe-4S] cluster</name>
        <dbReference type="ChEBI" id="CHEBI:49883"/>
        <note>4Fe-4S-S-AdoMet</note>
    </ligand>
</feature>
<evidence type="ECO:0000256" key="7">
    <source>
        <dbReference type="PIRSR" id="PIRSR004762-1"/>
    </source>
</evidence>
<organism evidence="10 11">
    <name type="scientific">Syntrophomonas zehnderi OL-4</name>
    <dbReference type="NCBI Taxonomy" id="690567"/>
    <lineage>
        <taxon>Bacteria</taxon>
        <taxon>Bacillati</taxon>
        <taxon>Bacillota</taxon>
        <taxon>Clostridia</taxon>
        <taxon>Eubacteriales</taxon>
        <taxon>Syntrophomonadaceae</taxon>
        <taxon>Syntrophomonas</taxon>
    </lineage>
</organism>
<comment type="function">
    <text evidence="6">Radical SAM enzyme that catalyzes the cyclization of dehypoxanthine futalosine (DHFL) into cyclic dehypoxanthine futalosine (CDHFL), a step in the biosynthesis of menaquinone (MK, vitamin K2).</text>
</comment>
<dbReference type="Pfam" id="PF19288">
    <property type="entry name" value="CofH_C"/>
    <property type="match status" value="1"/>
</dbReference>
<feature type="domain" description="Radical SAM core" evidence="9">
    <location>
        <begin position="50"/>
        <end position="281"/>
    </location>
</feature>
<dbReference type="GO" id="GO:0009234">
    <property type="term" value="P:menaquinone biosynthetic process"/>
    <property type="evidence" value="ECO:0007669"/>
    <property type="project" value="UniProtKB-UniRule"/>
</dbReference>
<comment type="catalytic activity">
    <reaction evidence="6">
        <text>dehypoxanthine futalosine + S-adenosyl-L-methionine = cyclic dehypoxanthinylfutalosinate + 5'-deoxyadenosine + L-methionine + H(+)</text>
        <dbReference type="Rhea" id="RHEA:33083"/>
        <dbReference type="ChEBI" id="CHEBI:15378"/>
        <dbReference type="ChEBI" id="CHEBI:17319"/>
        <dbReference type="ChEBI" id="CHEBI:57844"/>
        <dbReference type="ChEBI" id="CHEBI:58864"/>
        <dbReference type="ChEBI" id="CHEBI:59789"/>
        <dbReference type="ChEBI" id="CHEBI:64270"/>
        <dbReference type="EC" id="1.21.98.1"/>
    </reaction>
</comment>
<evidence type="ECO:0000313" key="10">
    <source>
        <dbReference type="EMBL" id="CFW96607.1"/>
    </source>
</evidence>
<dbReference type="InterPro" id="IPR045567">
    <property type="entry name" value="CofH/MnqC-like_C"/>
</dbReference>
<keyword evidence="5 6" id="KW-0411">Iron-sulfur</keyword>
<keyword evidence="6" id="KW-0560">Oxidoreductase</keyword>
<dbReference type="InterPro" id="IPR013785">
    <property type="entry name" value="Aldolase_TIM"/>
</dbReference>
<dbReference type="PANTHER" id="PTHR43076:SF1">
    <property type="entry name" value="LIPOYL SYNTHASE 2"/>
    <property type="match status" value="1"/>
</dbReference>
<dbReference type="PROSITE" id="PS51918">
    <property type="entry name" value="RADICAL_SAM"/>
    <property type="match status" value="1"/>
</dbReference>
<proteinExistence type="inferred from homology"/>
<dbReference type="InterPro" id="IPR007197">
    <property type="entry name" value="rSAM"/>
</dbReference>
<dbReference type="Gene3D" id="3.20.20.70">
    <property type="entry name" value="Aldolase class I"/>
    <property type="match status" value="1"/>
</dbReference>
<dbReference type="Proteomes" id="UP000045545">
    <property type="component" value="Unassembled WGS sequence"/>
</dbReference>
<dbReference type="HAMAP" id="MF_00992">
    <property type="entry name" value="MqnC"/>
    <property type="match status" value="1"/>
</dbReference>